<sequence length="223" mass="22966">MIRETIAMATTQDIRKVATDTAYAAAGAADLTAEKIGQLVAEAPERFGQLRKTDPKAVQEKVTLRAKEAQATVSAKFTVLAEALDSDLKKLSQTAQDLALQGVGQAVGYAARAGEQYEKLAERGRVAVKTWRNEAAEEVTEIAVAIEPESARAAQDGPAGGTAARDEAPAGAPAADETATDEAATGETATGESADAEGAAKPAAKKTTARKPAAKKTDAKSAE</sequence>
<evidence type="ECO:0000313" key="3">
    <source>
        <dbReference type="Proteomes" id="UP001499895"/>
    </source>
</evidence>
<reference evidence="3" key="1">
    <citation type="journal article" date="2019" name="Int. J. Syst. Evol. Microbiol.">
        <title>The Global Catalogue of Microorganisms (GCM) 10K type strain sequencing project: providing services to taxonomists for standard genome sequencing and annotation.</title>
        <authorList>
            <consortium name="The Broad Institute Genomics Platform"/>
            <consortium name="The Broad Institute Genome Sequencing Center for Infectious Disease"/>
            <person name="Wu L."/>
            <person name="Ma J."/>
        </authorList>
    </citation>
    <scope>NUCLEOTIDE SEQUENCE [LARGE SCALE GENOMIC DNA]</scope>
    <source>
        <strain evidence="3">JCM 10649</strain>
    </source>
</reference>
<comment type="caution">
    <text evidence="2">The sequence shown here is derived from an EMBL/GenBank/DDBJ whole genome shotgun (WGS) entry which is preliminary data.</text>
</comment>
<feature type="region of interest" description="Disordered" evidence="1">
    <location>
        <begin position="147"/>
        <end position="223"/>
    </location>
</feature>
<organism evidence="2 3">
    <name type="scientific">Streptomyces stramineus</name>
    <dbReference type="NCBI Taxonomy" id="173861"/>
    <lineage>
        <taxon>Bacteria</taxon>
        <taxon>Bacillati</taxon>
        <taxon>Actinomycetota</taxon>
        <taxon>Actinomycetes</taxon>
        <taxon>Kitasatosporales</taxon>
        <taxon>Streptomycetaceae</taxon>
        <taxon>Streptomyces</taxon>
    </lineage>
</organism>
<feature type="compositionally biased region" description="Basic residues" evidence="1">
    <location>
        <begin position="203"/>
        <end position="214"/>
    </location>
</feature>
<keyword evidence="3" id="KW-1185">Reference proteome</keyword>
<protein>
    <recommendedName>
        <fullName evidence="4">Heparin binding hemagglutinin HbhA</fullName>
    </recommendedName>
</protein>
<gene>
    <name evidence="2" type="ORF">GCM10009544_11180</name>
</gene>
<feature type="compositionally biased region" description="Low complexity" evidence="1">
    <location>
        <begin position="169"/>
        <end position="202"/>
    </location>
</feature>
<evidence type="ECO:0008006" key="4">
    <source>
        <dbReference type="Google" id="ProtNLM"/>
    </source>
</evidence>
<evidence type="ECO:0000256" key="1">
    <source>
        <dbReference type="SAM" id="MobiDB-lite"/>
    </source>
</evidence>
<name>A0ABP3JG54_9ACTN</name>
<accession>A0ABP3JG54</accession>
<evidence type="ECO:0000313" key="2">
    <source>
        <dbReference type="EMBL" id="GAA0450123.1"/>
    </source>
</evidence>
<dbReference type="Proteomes" id="UP001499895">
    <property type="component" value="Unassembled WGS sequence"/>
</dbReference>
<dbReference type="EMBL" id="BAAAHB010000007">
    <property type="protein sequence ID" value="GAA0450123.1"/>
    <property type="molecule type" value="Genomic_DNA"/>
</dbReference>
<proteinExistence type="predicted"/>